<sequence>MPIEGHGGYKKPAEQHRYVESIAASGPGTTGGSGPYIAEYQALKRKGSERCLEILRRIGTLVKPLMVRHGWKLPVLAEFFPHNQRLLGININSGQKICLRLRSPHNPEQIWDEHEVMGTMLHELTHNVRGPHDKIFYDFLDKLKSEYDTIRRSGWSGEGFLVPGRTLGRGMGQHVPRGMHTAVAAAMAEERRRRALLGLDSGPQRLGGNAGGRSLANGKSIQQNAAEAAAARRAQQDNAHCPNASATGSAQVEKEIADQERDEGVEILGVRPGGQEEAEDRAAADFVVQKVIWNADADAPSSAVKQEESSSFVIDEAPSVQAGPSSSKSTPPAPAAGLKDEPISVPDDSDSDEDFKVVSANIKTKSQTKAKTKPQTNQSSPLKRTSEGAPSMKLLKPAMWKRVNPDDTGNSAHKRQADQNSQGSKRSQISTDQASRSGSNVRSAEAAAGLALGLQAGWIDPHDLSQAPASQAHANDLLSHSSRAPSTYDTTGHAPSSGGWTCQTCTLLNNSSAETCAACSSPHPDILTQIYEPSSPSSWRLPEDGWRCPSCAYQMSGEQAVWWSCVRCGAIKAGSSVAESGGVVGGGVLGGGGILR</sequence>
<evidence type="ECO:0000256" key="5">
    <source>
        <dbReference type="SAM" id="MobiDB-lite"/>
    </source>
</evidence>
<dbReference type="EMBL" id="JAPDMZ010000040">
    <property type="protein sequence ID" value="KAK0554197.1"/>
    <property type="molecule type" value="Genomic_DNA"/>
</dbReference>
<dbReference type="PROSITE" id="PS51397">
    <property type="entry name" value="WLM"/>
    <property type="match status" value="1"/>
</dbReference>
<evidence type="ECO:0000256" key="2">
    <source>
        <dbReference type="ARBA" id="ARBA00022771"/>
    </source>
</evidence>
<evidence type="ECO:0000259" key="6">
    <source>
        <dbReference type="PROSITE" id="PS50199"/>
    </source>
</evidence>
<evidence type="ECO:0000259" key="7">
    <source>
        <dbReference type="PROSITE" id="PS51397"/>
    </source>
</evidence>
<accession>A0AAN6GSC6</accession>
<protein>
    <recommendedName>
        <fullName evidence="10">WLM domain-containing protein</fullName>
    </recommendedName>
</protein>
<dbReference type="PROSITE" id="PS50199">
    <property type="entry name" value="ZF_RANBP2_2"/>
    <property type="match status" value="1"/>
</dbReference>
<dbReference type="GO" id="GO:0005634">
    <property type="term" value="C:nucleus"/>
    <property type="evidence" value="ECO:0007669"/>
    <property type="project" value="TreeGrafter"/>
</dbReference>
<feature type="domain" description="RanBP2-type" evidence="6">
    <location>
        <begin position="496"/>
        <end position="525"/>
    </location>
</feature>
<evidence type="ECO:0000256" key="3">
    <source>
        <dbReference type="ARBA" id="ARBA00022833"/>
    </source>
</evidence>
<dbReference type="GO" id="GO:0008237">
    <property type="term" value="F:metallopeptidase activity"/>
    <property type="evidence" value="ECO:0007669"/>
    <property type="project" value="TreeGrafter"/>
</dbReference>
<dbReference type="SUPFAM" id="SSF90209">
    <property type="entry name" value="Ran binding protein zinc finger-like"/>
    <property type="match status" value="1"/>
</dbReference>
<organism evidence="8 9">
    <name type="scientific">Tilletia horrida</name>
    <dbReference type="NCBI Taxonomy" id="155126"/>
    <lineage>
        <taxon>Eukaryota</taxon>
        <taxon>Fungi</taxon>
        <taxon>Dikarya</taxon>
        <taxon>Basidiomycota</taxon>
        <taxon>Ustilaginomycotina</taxon>
        <taxon>Exobasidiomycetes</taxon>
        <taxon>Tilletiales</taxon>
        <taxon>Tilletiaceae</taxon>
        <taxon>Tilletia</taxon>
    </lineage>
</organism>
<feature type="region of interest" description="Disordered" evidence="5">
    <location>
        <begin position="199"/>
        <end position="265"/>
    </location>
</feature>
<keyword evidence="3" id="KW-0862">Zinc</keyword>
<dbReference type="InterPro" id="IPR053000">
    <property type="entry name" value="WSS1-like_metalloprotease"/>
</dbReference>
<dbReference type="GO" id="GO:0008270">
    <property type="term" value="F:zinc ion binding"/>
    <property type="evidence" value="ECO:0007669"/>
    <property type="project" value="UniProtKB-KW"/>
</dbReference>
<feature type="domain" description="WLM" evidence="7">
    <location>
        <begin position="28"/>
        <end position="234"/>
    </location>
</feature>
<name>A0AAN6GSC6_9BASI</name>
<dbReference type="InterPro" id="IPR036443">
    <property type="entry name" value="Znf_RanBP2_sf"/>
</dbReference>
<dbReference type="Gene3D" id="4.10.1060.10">
    <property type="entry name" value="Zinc finger, RanBP2-type"/>
    <property type="match status" value="1"/>
</dbReference>
<dbReference type="PANTHER" id="PTHR46622:SF1">
    <property type="entry name" value="DNA-DEPENDENT METALLOPROTEASE WSS1"/>
    <property type="match status" value="1"/>
</dbReference>
<proteinExistence type="predicted"/>
<evidence type="ECO:0000313" key="8">
    <source>
        <dbReference type="EMBL" id="KAK0554197.1"/>
    </source>
</evidence>
<gene>
    <name evidence="8" type="ORF">OC846_002208</name>
</gene>
<evidence type="ECO:0000313" key="9">
    <source>
        <dbReference type="Proteomes" id="UP001176517"/>
    </source>
</evidence>
<dbReference type="InterPro" id="IPR013536">
    <property type="entry name" value="WLM_dom"/>
</dbReference>
<dbReference type="Proteomes" id="UP001176517">
    <property type="component" value="Unassembled WGS sequence"/>
</dbReference>
<dbReference type="GO" id="GO:0006281">
    <property type="term" value="P:DNA repair"/>
    <property type="evidence" value="ECO:0007669"/>
    <property type="project" value="TreeGrafter"/>
</dbReference>
<dbReference type="PROSITE" id="PS01358">
    <property type="entry name" value="ZF_RANBP2_1"/>
    <property type="match status" value="1"/>
</dbReference>
<keyword evidence="9" id="KW-1185">Reference proteome</keyword>
<comment type="caution">
    <text evidence="8">The sequence shown here is derived from an EMBL/GenBank/DDBJ whole genome shotgun (WGS) entry which is preliminary data.</text>
</comment>
<dbReference type="Pfam" id="PF08325">
    <property type="entry name" value="WLM"/>
    <property type="match status" value="1"/>
</dbReference>
<dbReference type="InterPro" id="IPR001876">
    <property type="entry name" value="Znf_RanBP2"/>
</dbReference>
<feature type="compositionally biased region" description="Polar residues" evidence="5">
    <location>
        <begin position="418"/>
        <end position="442"/>
    </location>
</feature>
<reference evidence="8" key="1">
    <citation type="journal article" date="2023" name="PhytoFront">
        <title>Draft Genome Resources of Seven Strains of Tilletia horrida, Causal Agent of Kernel Smut of Rice.</title>
        <authorList>
            <person name="Khanal S."/>
            <person name="Antony Babu S."/>
            <person name="Zhou X.G."/>
        </authorList>
    </citation>
    <scope>NUCLEOTIDE SEQUENCE</scope>
    <source>
        <strain evidence="8">TX6</strain>
    </source>
</reference>
<dbReference type="AlphaFoldDB" id="A0AAN6GSC6"/>
<feature type="region of interest" description="Disordered" evidence="5">
    <location>
        <begin position="317"/>
        <end position="442"/>
    </location>
</feature>
<feature type="compositionally biased region" description="Basic and acidic residues" evidence="5">
    <location>
        <begin position="252"/>
        <end position="264"/>
    </location>
</feature>
<feature type="compositionally biased region" description="Low complexity" evidence="5">
    <location>
        <begin position="222"/>
        <end position="239"/>
    </location>
</feature>
<evidence type="ECO:0000256" key="1">
    <source>
        <dbReference type="ARBA" id="ARBA00022723"/>
    </source>
</evidence>
<evidence type="ECO:0008006" key="10">
    <source>
        <dbReference type="Google" id="ProtNLM"/>
    </source>
</evidence>
<evidence type="ECO:0000256" key="4">
    <source>
        <dbReference type="PROSITE-ProRule" id="PRU00322"/>
    </source>
</evidence>
<dbReference type="SMART" id="SM00547">
    <property type="entry name" value="ZnF_RBZ"/>
    <property type="match status" value="1"/>
</dbReference>
<dbReference type="PANTHER" id="PTHR46622">
    <property type="entry name" value="DNA-DEPENDENT METALLOPROTEASE WSS1"/>
    <property type="match status" value="1"/>
</dbReference>
<keyword evidence="1" id="KW-0479">Metal-binding</keyword>
<keyword evidence="2 4" id="KW-0863">Zinc-finger</keyword>
<feature type="compositionally biased region" description="Polar residues" evidence="5">
    <location>
        <begin position="373"/>
        <end position="383"/>
    </location>
</feature>